<dbReference type="PROSITE" id="PS51462">
    <property type="entry name" value="NUDIX"/>
    <property type="match status" value="1"/>
</dbReference>
<dbReference type="GO" id="GO:0005737">
    <property type="term" value="C:cytoplasm"/>
    <property type="evidence" value="ECO:0007669"/>
    <property type="project" value="UniProtKB-ARBA"/>
</dbReference>
<evidence type="ECO:0000256" key="4">
    <source>
        <dbReference type="ARBA" id="ARBA00022801"/>
    </source>
</evidence>
<evidence type="ECO:0000256" key="5">
    <source>
        <dbReference type="ARBA" id="ARBA00022842"/>
    </source>
</evidence>
<protein>
    <recommendedName>
        <fullName evidence="7">Nudix hydrolase domain-containing protein</fullName>
    </recommendedName>
</protein>
<evidence type="ECO:0000256" key="2">
    <source>
        <dbReference type="ARBA" id="ARBA00001946"/>
    </source>
</evidence>
<evidence type="ECO:0000256" key="3">
    <source>
        <dbReference type="ARBA" id="ARBA00022723"/>
    </source>
</evidence>
<keyword evidence="4" id="KW-0378">Hydrolase</keyword>
<gene>
    <name evidence="8" type="ORF">WJX72_002932</name>
</gene>
<evidence type="ECO:0000313" key="8">
    <source>
        <dbReference type="EMBL" id="KAK9828939.1"/>
    </source>
</evidence>
<dbReference type="AlphaFoldDB" id="A0AAW1R5T9"/>
<evidence type="ECO:0000259" key="7">
    <source>
        <dbReference type="PROSITE" id="PS51462"/>
    </source>
</evidence>
<dbReference type="PANTHER" id="PTHR12992:SF24">
    <property type="entry name" value="PEROXISOMAL COENZYME A DIPHOSPHATASE NUDT7"/>
    <property type="match status" value="1"/>
</dbReference>
<dbReference type="Proteomes" id="UP001489004">
    <property type="component" value="Unassembled WGS sequence"/>
</dbReference>
<dbReference type="Gene3D" id="3.90.79.10">
    <property type="entry name" value="Nucleoside Triphosphate Pyrophosphohydrolase"/>
    <property type="match status" value="1"/>
</dbReference>
<sequence length="238" mass="26574">MVVTRSHSGTAQAAWPDLQASITNLRRYPRVEHLPVSQKHAAVLVPLFQDADGVVRVILTLRSAKLNTHKGEVCRAGGRAGGKRDPSDGSDEATALREAQEELGLDPAQCEVITELPPFLSKHRLSVTPVVAVVPLHHRLQPNADEVEQIFTMPLHLFLQDVPSHTYKDVEWESMPYRLHYFQHEAFVVWGLTAAILIQVAQKALGRAPEFAENIPGGRPNTQLWFNKSKLTFREDTT</sequence>
<dbReference type="InterPro" id="IPR000086">
    <property type="entry name" value="NUDIX_hydrolase_dom"/>
</dbReference>
<dbReference type="EMBL" id="JALJOR010000001">
    <property type="protein sequence ID" value="KAK9828939.1"/>
    <property type="molecule type" value="Genomic_DNA"/>
</dbReference>
<evidence type="ECO:0000256" key="1">
    <source>
        <dbReference type="ARBA" id="ARBA00001936"/>
    </source>
</evidence>
<dbReference type="GO" id="GO:0015938">
    <property type="term" value="P:coenzyme A catabolic process"/>
    <property type="evidence" value="ECO:0007669"/>
    <property type="project" value="TreeGrafter"/>
</dbReference>
<dbReference type="FunFam" id="3.90.79.10:FF:000036">
    <property type="entry name" value="Nudix hydrolase 11"/>
    <property type="match status" value="1"/>
</dbReference>
<reference evidence="8 9" key="1">
    <citation type="journal article" date="2024" name="Nat. Commun.">
        <title>Phylogenomics reveals the evolutionary origins of lichenization in chlorophyte algae.</title>
        <authorList>
            <person name="Puginier C."/>
            <person name="Libourel C."/>
            <person name="Otte J."/>
            <person name="Skaloud P."/>
            <person name="Haon M."/>
            <person name="Grisel S."/>
            <person name="Petersen M."/>
            <person name="Berrin J.G."/>
            <person name="Delaux P.M."/>
            <person name="Dal Grande F."/>
            <person name="Keller J."/>
        </authorList>
    </citation>
    <scope>NUCLEOTIDE SEQUENCE [LARGE SCALE GENOMIC DNA]</scope>
    <source>
        <strain evidence="8 9">SAG 2043</strain>
    </source>
</reference>
<evidence type="ECO:0000313" key="9">
    <source>
        <dbReference type="Proteomes" id="UP001489004"/>
    </source>
</evidence>
<comment type="cofactor">
    <cofactor evidence="2">
        <name>Mg(2+)</name>
        <dbReference type="ChEBI" id="CHEBI:18420"/>
    </cofactor>
</comment>
<organism evidence="8 9">
    <name type="scientific">[Myrmecia] bisecta</name>
    <dbReference type="NCBI Taxonomy" id="41462"/>
    <lineage>
        <taxon>Eukaryota</taxon>
        <taxon>Viridiplantae</taxon>
        <taxon>Chlorophyta</taxon>
        <taxon>core chlorophytes</taxon>
        <taxon>Trebouxiophyceae</taxon>
        <taxon>Trebouxiales</taxon>
        <taxon>Trebouxiaceae</taxon>
        <taxon>Myrmecia</taxon>
    </lineage>
</organism>
<keyword evidence="3" id="KW-0479">Metal-binding</keyword>
<name>A0AAW1R5T9_9CHLO</name>
<dbReference type="InterPro" id="IPR045121">
    <property type="entry name" value="CoAse"/>
</dbReference>
<dbReference type="InterPro" id="IPR015797">
    <property type="entry name" value="NUDIX_hydrolase-like_dom_sf"/>
</dbReference>
<dbReference type="GO" id="GO:0046872">
    <property type="term" value="F:metal ion binding"/>
    <property type="evidence" value="ECO:0007669"/>
    <property type="project" value="UniProtKB-KW"/>
</dbReference>
<dbReference type="Pfam" id="PF00293">
    <property type="entry name" value="NUDIX"/>
    <property type="match status" value="1"/>
</dbReference>
<keyword evidence="5" id="KW-0460">Magnesium</keyword>
<dbReference type="SUPFAM" id="SSF55811">
    <property type="entry name" value="Nudix"/>
    <property type="match status" value="1"/>
</dbReference>
<dbReference type="GO" id="GO:0015937">
    <property type="term" value="P:coenzyme A biosynthetic process"/>
    <property type="evidence" value="ECO:0007669"/>
    <property type="project" value="UniProtKB-ARBA"/>
</dbReference>
<dbReference type="PANTHER" id="PTHR12992">
    <property type="entry name" value="NUDIX HYDROLASE"/>
    <property type="match status" value="1"/>
</dbReference>
<proteinExistence type="predicted"/>
<comment type="cofactor">
    <cofactor evidence="1">
        <name>Mn(2+)</name>
        <dbReference type="ChEBI" id="CHEBI:29035"/>
    </cofactor>
</comment>
<evidence type="ECO:0000256" key="6">
    <source>
        <dbReference type="ARBA" id="ARBA00023211"/>
    </source>
</evidence>
<feature type="domain" description="Nudix hydrolase" evidence="7">
    <location>
        <begin position="38"/>
        <end position="175"/>
    </location>
</feature>
<keyword evidence="9" id="KW-1185">Reference proteome</keyword>
<keyword evidence="6" id="KW-0464">Manganese</keyword>
<dbReference type="GO" id="GO:0008893">
    <property type="term" value="F:guanosine-3',5'-bis(diphosphate) 3'-diphosphatase activity"/>
    <property type="evidence" value="ECO:0007669"/>
    <property type="project" value="UniProtKB-ARBA"/>
</dbReference>
<dbReference type="CDD" id="cd03426">
    <property type="entry name" value="NUDIX_CoAse_Nudt7"/>
    <property type="match status" value="1"/>
</dbReference>
<dbReference type="GO" id="GO:0010945">
    <property type="term" value="F:coenzyme A diphosphatase activity"/>
    <property type="evidence" value="ECO:0007669"/>
    <property type="project" value="InterPro"/>
</dbReference>
<comment type="caution">
    <text evidence="8">The sequence shown here is derived from an EMBL/GenBank/DDBJ whole genome shotgun (WGS) entry which is preliminary data.</text>
</comment>
<accession>A0AAW1R5T9</accession>